<protein>
    <recommendedName>
        <fullName evidence="3">CCHC-type domain-containing protein</fullName>
    </recommendedName>
</protein>
<name>A0A5N5FX91_9ROSA</name>
<gene>
    <name evidence="1" type="ORF">D8674_010924</name>
</gene>
<sequence length="276" mass="30684">MNLGLLEFAIAFKQPKPHALTTESTKEQKDAFEKWERANEMSLLIMQSAMEEHIRGGIPSCDLAKDYMTAIEEKYKRSDKVEAGSYLSSLTSAKFDGIGSIREHLLKLVNIANKLNNLDVPISEQFLVHMALGSLSTEYEQVKINYNTQKESWSVNELIAICCQEEERLKKGKEEAVNLVNMGKGKKAAAFNKFGNAGNFPIKSVKFKAGSSSGTKKGAQNLGVFAKNVPSSNLKVSKDCVKKCHFCQSTEHLRRDCAGFKAWLIKKGIQKPEGTK</sequence>
<keyword evidence="2" id="KW-1185">Reference proteome</keyword>
<reference evidence="2" key="2">
    <citation type="submission" date="2019-10" db="EMBL/GenBank/DDBJ databases">
        <title>A de novo genome assembly of a pear dwarfing rootstock.</title>
        <authorList>
            <person name="Wang F."/>
            <person name="Wang J."/>
            <person name="Li S."/>
            <person name="Zhang Y."/>
            <person name="Fang M."/>
            <person name="Ma L."/>
            <person name="Zhao Y."/>
            <person name="Jiang S."/>
        </authorList>
    </citation>
    <scope>NUCLEOTIDE SEQUENCE [LARGE SCALE GENOMIC DNA]</scope>
</reference>
<evidence type="ECO:0000313" key="2">
    <source>
        <dbReference type="Proteomes" id="UP000327157"/>
    </source>
</evidence>
<accession>A0A5N5FX91</accession>
<evidence type="ECO:0000313" key="1">
    <source>
        <dbReference type="EMBL" id="KAB2607756.1"/>
    </source>
</evidence>
<dbReference type="OrthoDB" id="1929566at2759"/>
<organism evidence="1 2">
    <name type="scientific">Pyrus ussuriensis x Pyrus communis</name>
    <dbReference type="NCBI Taxonomy" id="2448454"/>
    <lineage>
        <taxon>Eukaryota</taxon>
        <taxon>Viridiplantae</taxon>
        <taxon>Streptophyta</taxon>
        <taxon>Embryophyta</taxon>
        <taxon>Tracheophyta</taxon>
        <taxon>Spermatophyta</taxon>
        <taxon>Magnoliopsida</taxon>
        <taxon>eudicotyledons</taxon>
        <taxon>Gunneridae</taxon>
        <taxon>Pentapetalae</taxon>
        <taxon>rosids</taxon>
        <taxon>fabids</taxon>
        <taxon>Rosales</taxon>
        <taxon>Rosaceae</taxon>
        <taxon>Amygdaloideae</taxon>
        <taxon>Maleae</taxon>
        <taxon>Pyrus</taxon>
    </lineage>
</organism>
<dbReference type="EMBL" id="SMOL01000553">
    <property type="protein sequence ID" value="KAB2607756.1"/>
    <property type="molecule type" value="Genomic_DNA"/>
</dbReference>
<reference evidence="1 2" key="3">
    <citation type="submission" date="2019-11" db="EMBL/GenBank/DDBJ databases">
        <title>A de novo genome assembly of a pear dwarfing rootstock.</title>
        <authorList>
            <person name="Wang F."/>
            <person name="Wang J."/>
            <person name="Li S."/>
            <person name="Zhang Y."/>
            <person name="Fang M."/>
            <person name="Ma L."/>
            <person name="Zhao Y."/>
            <person name="Jiang S."/>
        </authorList>
    </citation>
    <scope>NUCLEOTIDE SEQUENCE [LARGE SCALE GENOMIC DNA]</scope>
    <source>
        <strain evidence="1">S2</strain>
        <tissue evidence="1">Leaf</tissue>
    </source>
</reference>
<dbReference type="Pfam" id="PF14223">
    <property type="entry name" value="Retrotran_gag_2"/>
    <property type="match status" value="1"/>
</dbReference>
<dbReference type="AlphaFoldDB" id="A0A5N5FX91"/>
<proteinExistence type="predicted"/>
<dbReference type="PANTHER" id="PTHR35317:SF42">
    <property type="entry name" value="RETROTRANSPOSON GAG DOMAIN-CONTAINING PROTEIN"/>
    <property type="match status" value="1"/>
</dbReference>
<reference evidence="1 2" key="1">
    <citation type="submission" date="2019-09" db="EMBL/GenBank/DDBJ databases">
        <authorList>
            <person name="Ou C."/>
        </authorList>
    </citation>
    <scope>NUCLEOTIDE SEQUENCE [LARGE SCALE GENOMIC DNA]</scope>
    <source>
        <strain evidence="1">S2</strain>
        <tissue evidence="1">Leaf</tissue>
    </source>
</reference>
<dbReference type="PANTHER" id="PTHR35317">
    <property type="entry name" value="OS04G0629600 PROTEIN"/>
    <property type="match status" value="1"/>
</dbReference>
<comment type="caution">
    <text evidence="1">The sequence shown here is derived from an EMBL/GenBank/DDBJ whole genome shotgun (WGS) entry which is preliminary data.</text>
</comment>
<dbReference type="Proteomes" id="UP000327157">
    <property type="component" value="Chromosome 14"/>
</dbReference>
<evidence type="ECO:0008006" key="3">
    <source>
        <dbReference type="Google" id="ProtNLM"/>
    </source>
</evidence>